<dbReference type="InterPro" id="IPR032710">
    <property type="entry name" value="NTF2-like_dom_sf"/>
</dbReference>
<dbReference type="SUPFAM" id="SSF54427">
    <property type="entry name" value="NTF2-like"/>
    <property type="match status" value="1"/>
</dbReference>
<reference evidence="1 2" key="1">
    <citation type="submission" date="2020-01" db="EMBL/GenBank/DDBJ databases">
        <title>Genome analysis of Anaerocolumna sp. CBA3638.</title>
        <authorList>
            <person name="Kim J."/>
            <person name="Roh S.W."/>
        </authorList>
    </citation>
    <scope>NUCLEOTIDE SEQUENCE [LARGE SCALE GENOMIC DNA]</scope>
    <source>
        <strain evidence="1 2">CBA3638</strain>
    </source>
</reference>
<dbReference type="AlphaFoldDB" id="A0A6P1TH02"/>
<accession>A0A6P1TH02</accession>
<protein>
    <submittedName>
        <fullName evidence="1">Nuclear transport factor 2 family protein</fullName>
    </submittedName>
</protein>
<name>A0A6P1TH02_9FIRM</name>
<evidence type="ECO:0000313" key="1">
    <source>
        <dbReference type="EMBL" id="QHQ60500.1"/>
    </source>
</evidence>
<sequence>MDLKEIVKCIFRVTIQQNAGMMEAFFTETAVINWHNTNESFSRDEYIRANCEYPGEWKGDIERIEQIANLVILVGSVKSMDKGIVSHVTSFYVFENGKVIKLDEYWGDDGEAPGWRRDMKIGRPIN</sequence>
<evidence type="ECO:0000313" key="2">
    <source>
        <dbReference type="Proteomes" id="UP000464314"/>
    </source>
</evidence>
<proteinExistence type="predicted"/>
<keyword evidence="2" id="KW-1185">Reference proteome</keyword>
<organism evidence="1 2">
    <name type="scientific">Anaerocolumna sedimenticola</name>
    <dbReference type="NCBI Taxonomy" id="2696063"/>
    <lineage>
        <taxon>Bacteria</taxon>
        <taxon>Bacillati</taxon>
        <taxon>Bacillota</taxon>
        <taxon>Clostridia</taxon>
        <taxon>Lachnospirales</taxon>
        <taxon>Lachnospiraceae</taxon>
        <taxon>Anaerocolumna</taxon>
    </lineage>
</organism>
<gene>
    <name evidence="1" type="ORF">Ana3638_06710</name>
</gene>
<dbReference type="EMBL" id="CP048000">
    <property type="protein sequence ID" value="QHQ60500.1"/>
    <property type="molecule type" value="Genomic_DNA"/>
</dbReference>
<dbReference type="Gene3D" id="3.10.450.50">
    <property type="match status" value="1"/>
</dbReference>
<dbReference type="Proteomes" id="UP000464314">
    <property type="component" value="Chromosome"/>
</dbReference>
<dbReference type="RefSeq" id="WP_161837336.1">
    <property type="nucleotide sequence ID" value="NZ_CP048000.1"/>
</dbReference>
<dbReference type="KEGG" id="anr:Ana3638_06710"/>